<evidence type="ECO:0008006" key="3">
    <source>
        <dbReference type="Google" id="ProtNLM"/>
    </source>
</evidence>
<reference evidence="1 2" key="1">
    <citation type="submission" date="2023-11" db="EMBL/GenBank/DDBJ databases">
        <title>An acidophilic fungus is an integral part of prey digestion in a carnivorous sundew plant.</title>
        <authorList>
            <person name="Tsai I.J."/>
        </authorList>
    </citation>
    <scope>NUCLEOTIDE SEQUENCE [LARGE SCALE GENOMIC DNA]</scope>
    <source>
        <strain evidence="1">169a</strain>
    </source>
</reference>
<dbReference type="InterPro" id="IPR055323">
    <property type="entry name" value="C57A10.07/YOR238W"/>
</dbReference>
<dbReference type="PANTHER" id="PTHR28110:SF1">
    <property type="entry name" value="TRANSMEMBRANE PROTEIN"/>
    <property type="match status" value="1"/>
</dbReference>
<protein>
    <recommendedName>
        <fullName evidence="3">DUF218 domain-containing protein</fullName>
    </recommendedName>
</protein>
<gene>
    <name evidence="1" type="ORF">R9X50_00464700</name>
</gene>
<evidence type="ECO:0000313" key="2">
    <source>
        <dbReference type="Proteomes" id="UP001303373"/>
    </source>
</evidence>
<evidence type="ECO:0000313" key="1">
    <source>
        <dbReference type="EMBL" id="WPH01794.1"/>
    </source>
</evidence>
<dbReference type="EMBL" id="CP138585">
    <property type="protein sequence ID" value="WPH01794.1"/>
    <property type="molecule type" value="Genomic_DNA"/>
</dbReference>
<dbReference type="PANTHER" id="PTHR28110">
    <property type="entry name" value="TRANSMEMBRANE PROTEIN"/>
    <property type="match status" value="1"/>
</dbReference>
<organism evidence="1 2">
    <name type="scientific">Acrodontium crateriforme</name>
    <dbReference type="NCBI Taxonomy" id="150365"/>
    <lineage>
        <taxon>Eukaryota</taxon>
        <taxon>Fungi</taxon>
        <taxon>Dikarya</taxon>
        <taxon>Ascomycota</taxon>
        <taxon>Pezizomycotina</taxon>
        <taxon>Dothideomycetes</taxon>
        <taxon>Dothideomycetidae</taxon>
        <taxon>Mycosphaerellales</taxon>
        <taxon>Teratosphaeriaceae</taxon>
        <taxon>Acrodontium</taxon>
    </lineage>
</organism>
<sequence length="258" mass="29510">MSYAASQYTHLLLVCCHAVFTREHEWRDENAWLLKDFQKSNASTGKLGEHHTFVAHILTAAFAAIANPNALIIFSGGQTTDHPRTEAEGYGHVLSDLVAKYQLPNLPCETENLATDSYQNLLFSILKFKNVTGNYPKNITIFTHAFKNKRFLECHVPALKWPSNRVQVQGINPPFTLNELQEVERFEHLRAYRAFKEENLYGRAAALAQKQLDRNWDPEALHRLTVDLEQSVQDLVHWTGGSTGLEIFPHMLPWEQDQ</sequence>
<name>A0AAQ3M5R0_9PEZI</name>
<keyword evidence="2" id="KW-1185">Reference proteome</keyword>
<proteinExistence type="predicted"/>
<dbReference type="AlphaFoldDB" id="A0AAQ3M5R0"/>
<accession>A0AAQ3M5R0</accession>
<dbReference type="Proteomes" id="UP001303373">
    <property type="component" value="Chromosome 6"/>
</dbReference>
<dbReference type="GO" id="GO:0005737">
    <property type="term" value="C:cytoplasm"/>
    <property type="evidence" value="ECO:0007669"/>
    <property type="project" value="TreeGrafter"/>
</dbReference>